<keyword evidence="11" id="KW-1185">Reference proteome</keyword>
<dbReference type="InterPro" id="IPR035965">
    <property type="entry name" value="PAS-like_dom_sf"/>
</dbReference>
<dbReference type="InterPro" id="IPR003594">
    <property type="entry name" value="HATPase_dom"/>
</dbReference>
<keyword evidence="6" id="KW-0472">Membrane</keyword>
<evidence type="ECO:0000259" key="9">
    <source>
        <dbReference type="PROSITE" id="PS50113"/>
    </source>
</evidence>
<dbReference type="SMART" id="SM00091">
    <property type="entry name" value="PAS"/>
    <property type="match status" value="5"/>
</dbReference>
<comment type="caution">
    <text evidence="10">The sequence shown here is derived from an EMBL/GenBank/DDBJ whole genome shotgun (WGS) entry which is preliminary data.</text>
</comment>
<dbReference type="AlphaFoldDB" id="A0A923N9Q7"/>
<dbReference type="InterPro" id="IPR004358">
    <property type="entry name" value="Sig_transdc_His_kin-like_C"/>
</dbReference>
<evidence type="ECO:0000256" key="3">
    <source>
        <dbReference type="ARBA" id="ARBA00022553"/>
    </source>
</evidence>
<feature type="transmembrane region" description="Helical" evidence="6">
    <location>
        <begin position="20"/>
        <end position="45"/>
    </location>
</feature>
<feature type="domain" description="PAS" evidence="8">
    <location>
        <begin position="251"/>
        <end position="295"/>
    </location>
</feature>
<keyword evidence="3" id="KW-0597">Phosphoprotein</keyword>
<dbReference type="InterPro" id="IPR003661">
    <property type="entry name" value="HisK_dim/P_dom"/>
</dbReference>
<name>A0A923N9Q7_9BACT</name>
<feature type="domain" description="PAC" evidence="9">
    <location>
        <begin position="705"/>
        <end position="757"/>
    </location>
</feature>
<keyword evidence="6" id="KW-0812">Transmembrane</keyword>
<dbReference type="CDD" id="cd00082">
    <property type="entry name" value="HisKA"/>
    <property type="match status" value="1"/>
</dbReference>
<dbReference type="Gene3D" id="3.30.565.10">
    <property type="entry name" value="Histidine kinase-like ATPase, C-terminal domain"/>
    <property type="match status" value="1"/>
</dbReference>
<keyword evidence="6" id="KW-1133">Transmembrane helix</keyword>
<dbReference type="Gene3D" id="3.30.450.20">
    <property type="entry name" value="PAS domain"/>
    <property type="match status" value="5"/>
</dbReference>
<dbReference type="GO" id="GO:0000155">
    <property type="term" value="F:phosphorelay sensor kinase activity"/>
    <property type="evidence" value="ECO:0007669"/>
    <property type="project" value="InterPro"/>
</dbReference>
<reference evidence="10" key="1">
    <citation type="submission" date="2020-08" db="EMBL/GenBank/DDBJ databases">
        <title>Pontibacter sp. SD6 16S ribosomal RNA gene Genome sequencing and assembly.</title>
        <authorList>
            <person name="Kang M."/>
        </authorList>
    </citation>
    <scope>NUCLEOTIDE SEQUENCE</scope>
    <source>
        <strain evidence="10">SD6</strain>
    </source>
</reference>
<dbReference type="Pfam" id="PF13426">
    <property type="entry name" value="PAS_9"/>
    <property type="match status" value="1"/>
</dbReference>
<dbReference type="InterPro" id="IPR013655">
    <property type="entry name" value="PAS_fold_3"/>
</dbReference>
<evidence type="ECO:0000256" key="2">
    <source>
        <dbReference type="ARBA" id="ARBA00012438"/>
    </source>
</evidence>
<evidence type="ECO:0000313" key="11">
    <source>
        <dbReference type="Proteomes" id="UP000603640"/>
    </source>
</evidence>
<protein>
    <recommendedName>
        <fullName evidence="2">histidine kinase</fullName>
        <ecNumber evidence="2">2.7.13.3</ecNumber>
    </recommendedName>
</protein>
<keyword evidence="5" id="KW-0418">Kinase</keyword>
<dbReference type="InterPro" id="IPR000700">
    <property type="entry name" value="PAS-assoc_C"/>
</dbReference>
<accession>A0A923N9Q7</accession>
<dbReference type="PANTHER" id="PTHR43304">
    <property type="entry name" value="PHYTOCHROME-LIKE PROTEIN CPH1"/>
    <property type="match status" value="1"/>
</dbReference>
<dbReference type="NCBIfam" id="TIGR00229">
    <property type="entry name" value="sensory_box"/>
    <property type="match status" value="3"/>
</dbReference>
<dbReference type="Pfam" id="PF02518">
    <property type="entry name" value="HATPase_c"/>
    <property type="match status" value="1"/>
</dbReference>
<dbReference type="EMBL" id="JACRVF010000005">
    <property type="protein sequence ID" value="MBC5994289.1"/>
    <property type="molecule type" value="Genomic_DNA"/>
</dbReference>
<dbReference type="SMART" id="SM00387">
    <property type="entry name" value="HATPase_c"/>
    <property type="match status" value="1"/>
</dbReference>
<comment type="catalytic activity">
    <reaction evidence="1">
        <text>ATP + protein L-histidine = ADP + protein N-phospho-L-histidine.</text>
        <dbReference type="EC" id="2.7.13.3"/>
    </reaction>
</comment>
<dbReference type="PROSITE" id="PS50109">
    <property type="entry name" value="HIS_KIN"/>
    <property type="match status" value="1"/>
</dbReference>
<evidence type="ECO:0000259" key="8">
    <source>
        <dbReference type="PROSITE" id="PS50112"/>
    </source>
</evidence>
<dbReference type="PROSITE" id="PS50112">
    <property type="entry name" value="PAS"/>
    <property type="match status" value="3"/>
</dbReference>
<proteinExistence type="predicted"/>
<gene>
    <name evidence="10" type="ORF">H8S84_15685</name>
</gene>
<feature type="domain" description="PAC" evidence="9">
    <location>
        <begin position="455"/>
        <end position="507"/>
    </location>
</feature>
<evidence type="ECO:0000256" key="4">
    <source>
        <dbReference type="ARBA" id="ARBA00022679"/>
    </source>
</evidence>
<dbReference type="PROSITE" id="PS50113">
    <property type="entry name" value="PAC"/>
    <property type="match status" value="3"/>
</dbReference>
<evidence type="ECO:0000256" key="5">
    <source>
        <dbReference type="ARBA" id="ARBA00022777"/>
    </source>
</evidence>
<dbReference type="SMART" id="SM00086">
    <property type="entry name" value="PAC"/>
    <property type="match status" value="3"/>
</dbReference>
<dbReference type="Proteomes" id="UP000603640">
    <property type="component" value="Unassembled WGS sequence"/>
</dbReference>
<dbReference type="InterPro" id="IPR036097">
    <property type="entry name" value="HisK_dim/P_sf"/>
</dbReference>
<feature type="domain" description="PAS" evidence="8">
    <location>
        <begin position="376"/>
        <end position="453"/>
    </location>
</feature>
<dbReference type="SUPFAM" id="SSF47384">
    <property type="entry name" value="Homodimeric domain of signal transducing histidine kinase"/>
    <property type="match status" value="1"/>
</dbReference>
<dbReference type="InterPro" id="IPR024478">
    <property type="entry name" value="HlyB_4HB_MCP"/>
</dbReference>
<dbReference type="SUPFAM" id="SSF55874">
    <property type="entry name" value="ATPase domain of HSP90 chaperone/DNA topoisomerase II/histidine kinase"/>
    <property type="match status" value="1"/>
</dbReference>
<dbReference type="EC" id="2.7.13.3" evidence="2"/>
<dbReference type="InterPro" id="IPR005467">
    <property type="entry name" value="His_kinase_dom"/>
</dbReference>
<organism evidence="10 11">
    <name type="scientific">Pontibacter cellulosilyticus</name>
    <dbReference type="NCBI Taxonomy" id="1720253"/>
    <lineage>
        <taxon>Bacteria</taxon>
        <taxon>Pseudomonadati</taxon>
        <taxon>Bacteroidota</taxon>
        <taxon>Cytophagia</taxon>
        <taxon>Cytophagales</taxon>
        <taxon>Hymenobacteraceae</taxon>
        <taxon>Pontibacter</taxon>
    </lineage>
</organism>
<evidence type="ECO:0000313" key="10">
    <source>
        <dbReference type="EMBL" id="MBC5994289.1"/>
    </source>
</evidence>
<feature type="transmembrane region" description="Helical" evidence="6">
    <location>
        <begin position="204"/>
        <end position="224"/>
    </location>
</feature>
<feature type="domain" description="PAS" evidence="8">
    <location>
        <begin position="758"/>
        <end position="830"/>
    </location>
</feature>
<dbReference type="InterPro" id="IPR036890">
    <property type="entry name" value="HATPase_C_sf"/>
</dbReference>
<dbReference type="InterPro" id="IPR001610">
    <property type="entry name" value="PAC"/>
</dbReference>
<feature type="domain" description="Histidine kinase" evidence="7">
    <location>
        <begin position="903"/>
        <end position="1117"/>
    </location>
</feature>
<feature type="domain" description="PAC" evidence="9">
    <location>
        <begin position="833"/>
        <end position="885"/>
    </location>
</feature>
<dbReference type="InterPro" id="IPR000014">
    <property type="entry name" value="PAS"/>
</dbReference>
<sequence>MHTSPGNKKLIFSGHRDYTVNLVVIIFTVLAVLLVGVGTVSFVGAREIEKNYSLHLSKTIEKLELVNQLHLNNDNVRSLITDLTTPENKNRSGVSAQLKAAHDENTRLIKKLNDIVVLKENKKILRQLIVYRQSYYTHTDSITTLALNGRIYGAKLYSDLYLAPVDDQHQLLLNRLSANFQKVVDERDTQAAQLLASFVDYQEIILALILIATACSIFLIQYLFRKLKRENLDLSNEITIRQELQNELFKSQHIYKTLFDSNPIPMWIYDFKTLRILKANNAASEVYGYTLEEFLEIKISDLKLESDLEHYFNNILSNPKQHSVFQNIKHKRKDGSEFRVEVHSHALPEEDNICPRLVVAVNVDEQFMAHEKIERNEMQLREISSSIPGAVYQFRMTKELKYSFPFVSAGIQKLYGVTPEEIYETPSIAYKNVHPEDVEAIKRTTLDSYIELKPWIHEFRVWQAEHKKYLWVRGHSLPTKRSDGSVQWNGTFIDITNQKEAQEELVKNEANLKALLDSSNKAIFLLDADLLVMSFNKVAADYVLSECQITLTASQDLCQIFDKDLFPDLKEDHAMAMQGHEISFETGTAGKWYEIAYKPAISKDNQVLAVALSIHDITEQRDIIEAIRKSEAQLTKAQTLTKLGSWEYDIENKILSTSESLCEIYGLPTGTTSLPYSHFESLYHPDDAELPSIQFQKAAAGESSMTFDHRIVLKNGQLRHLHTVGEILHNLEGKPVKISGATQDITELKLKEQELIEAKEKLQATLENIPEIIFSTDARHTFTYISPQVQTITGYREADLLGNPESWKTIVHQDDIEQVLNHVTPALLLGNKLQYELRIVTKEGATKWIELRCSPVLDANNKLLRTDGSAADITDKKLEEVRRMLLTEQLQKQNHHLQQFTYIVSHNLRAPIANIIGLTSIYDHRRPEAVLNQRVIDNLTKSAQLLDSTIRDLNDILSIRNQINESKEVVDFNQTLEHIIASVAGTAGSEEADIDSDFSQAPDIIAIRSYVYSIMLNLVTNAIKYRSEARKLKLQLRTFRVLDYICLEVQDNGQGINMEQNKDKIFGLYKRFHQHQEGKGIGLHLVKTQAELLGGKVEVDSEPDLGSKFKVYLKHQV</sequence>
<evidence type="ECO:0000259" key="7">
    <source>
        <dbReference type="PROSITE" id="PS50109"/>
    </source>
</evidence>
<dbReference type="CDD" id="cd00130">
    <property type="entry name" value="PAS"/>
    <property type="match status" value="4"/>
</dbReference>
<dbReference type="InterPro" id="IPR052162">
    <property type="entry name" value="Sensor_kinase/Photoreceptor"/>
</dbReference>
<dbReference type="RefSeq" id="WP_187068322.1">
    <property type="nucleotide sequence ID" value="NZ_JACRVF010000005.1"/>
</dbReference>
<dbReference type="Gene3D" id="1.10.287.130">
    <property type="match status" value="1"/>
</dbReference>
<evidence type="ECO:0000256" key="6">
    <source>
        <dbReference type="SAM" id="Phobius"/>
    </source>
</evidence>
<keyword evidence="4" id="KW-0808">Transferase</keyword>
<dbReference type="Gene3D" id="2.10.70.100">
    <property type="match status" value="1"/>
</dbReference>
<evidence type="ECO:0000256" key="1">
    <source>
        <dbReference type="ARBA" id="ARBA00000085"/>
    </source>
</evidence>
<dbReference type="SUPFAM" id="SSF55785">
    <property type="entry name" value="PYP-like sensor domain (PAS domain)"/>
    <property type="match status" value="5"/>
</dbReference>
<dbReference type="PRINTS" id="PR00344">
    <property type="entry name" value="BCTRLSENSOR"/>
</dbReference>
<dbReference type="Pfam" id="PF12729">
    <property type="entry name" value="4HB_MCP_1"/>
    <property type="match status" value="1"/>
</dbReference>
<dbReference type="Pfam" id="PF08447">
    <property type="entry name" value="PAS_3"/>
    <property type="match status" value="3"/>
</dbReference>
<dbReference type="PANTHER" id="PTHR43304:SF1">
    <property type="entry name" value="PAC DOMAIN-CONTAINING PROTEIN"/>
    <property type="match status" value="1"/>
</dbReference>